<organism evidence="1 2">
    <name type="scientific">Stylophora pistillata</name>
    <name type="common">Smooth cauliflower coral</name>
    <dbReference type="NCBI Taxonomy" id="50429"/>
    <lineage>
        <taxon>Eukaryota</taxon>
        <taxon>Metazoa</taxon>
        <taxon>Cnidaria</taxon>
        <taxon>Anthozoa</taxon>
        <taxon>Hexacorallia</taxon>
        <taxon>Scleractinia</taxon>
        <taxon>Astrocoeniina</taxon>
        <taxon>Pocilloporidae</taxon>
        <taxon>Stylophora</taxon>
    </lineage>
</organism>
<comment type="caution">
    <text evidence="1">The sequence shown here is derived from an EMBL/GenBank/DDBJ whole genome shotgun (WGS) entry which is preliminary data.</text>
</comment>
<evidence type="ECO:0000313" key="2">
    <source>
        <dbReference type="Proteomes" id="UP000225706"/>
    </source>
</evidence>
<name>A0A2B4RHU6_STYPI</name>
<protein>
    <submittedName>
        <fullName evidence="1">Uncharacterized protein</fullName>
    </submittedName>
</protein>
<feature type="non-terminal residue" evidence="1">
    <location>
        <position position="1"/>
    </location>
</feature>
<proteinExistence type="predicted"/>
<keyword evidence="2" id="KW-1185">Reference proteome</keyword>
<dbReference type="AlphaFoldDB" id="A0A2B4RHU6"/>
<dbReference type="Proteomes" id="UP000225706">
    <property type="component" value="Unassembled WGS sequence"/>
</dbReference>
<evidence type="ECO:0000313" key="1">
    <source>
        <dbReference type="EMBL" id="PFX16369.1"/>
    </source>
</evidence>
<accession>A0A2B4RHU6</accession>
<dbReference type="EMBL" id="LSMT01000552">
    <property type="protein sequence ID" value="PFX16369.1"/>
    <property type="molecule type" value="Genomic_DNA"/>
</dbReference>
<sequence>GCSEVPELSVCNKPGCSKLPELSVCNKPEGDCSCQNGLSCVLTKNVIEHGIENPIKQCMPRDTDIKVETIDLDNQAADAPMRVRRWLYFNDVHKCGCADGLECKETAYITLPITGTRLSLRQCMDA</sequence>
<reference evidence="2" key="1">
    <citation type="journal article" date="2017" name="bioRxiv">
        <title>Comparative analysis of the genomes of Stylophora pistillata and Acropora digitifera provides evidence for extensive differences between species of corals.</title>
        <authorList>
            <person name="Voolstra C.R."/>
            <person name="Li Y."/>
            <person name="Liew Y.J."/>
            <person name="Baumgarten S."/>
            <person name="Zoccola D."/>
            <person name="Flot J.-F."/>
            <person name="Tambutte S."/>
            <person name="Allemand D."/>
            <person name="Aranda M."/>
        </authorList>
    </citation>
    <scope>NUCLEOTIDE SEQUENCE [LARGE SCALE GENOMIC DNA]</scope>
</reference>
<gene>
    <name evidence="1" type="ORF">AWC38_SpisGene19369</name>
</gene>